<dbReference type="Pfam" id="PF13648">
    <property type="entry name" value="Lipocalin_4"/>
    <property type="match status" value="1"/>
</dbReference>
<keyword evidence="2" id="KW-0449">Lipoprotein</keyword>
<evidence type="ECO:0000259" key="1">
    <source>
        <dbReference type="Pfam" id="PF13648"/>
    </source>
</evidence>
<dbReference type="InterPro" id="IPR024311">
    <property type="entry name" value="Lipocalin-like"/>
</dbReference>
<name>A1ZCP5_MICM2</name>
<keyword evidence="3" id="KW-1185">Reference proteome</keyword>
<protein>
    <submittedName>
        <fullName evidence="2">Lipoprotein, putative</fullName>
    </submittedName>
</protein>
<reference evidence="2 3" key="1">
    <citation type="submission" date="2007-01" db="EMBL/GenBank/DDBJ databases">
        <authorList>
            <person name="Haygood M."/>
            <person name="Podell S."/>
            <person name="Anderson C."/>
            <person name="Hopkinson B."/>
            <person name="Roe K."/>
            <person name="Barbeau K."/>
            <person name="Gaasterland T."/>
            <person name="Ferriera S."/>
            <person name="Johnson J."/>
            <person name="Kravitz S."/>
            <person name="Beeson K."/>
            <person name="Sutton G."/>
            <person name="Rogers Y.-H."/>
            <person name="Friedman R."/>
            <person name="Frazier M."/>
            <person name="Venter J.C."/>
        </authorList>
    </citation>
    <scope>NUCLEOTIDE SEQUENCE [LARGE SCALE GENOMIC DNA]</scope>
    <source>
        <strain evidence="2 3">ATCC 23134</strain>
    </source>
</reference>
<gene>
    <name evidence="2" type="ORF">M23134_02076</name>
</gene>
<evidence type="ECO:0000313" key="3">
    <source>
        <dbReference type="Proteomes" id="UP000004095"/>
    </source>
</evidence>
<proteinExistence type="predicted"/>
<organism evidence="2 3">
    <name type="scientific">Microscilla marina ATCC 23134</name>
    <dbReference type="NCBI Taxonomy" id="313606"/>
    <lineage>
        <taxon>Bacteria</taxon>
        <taxon>Pseudomonadati</taxon>
        <taxon>Bacteroidota</taxon>
        <taxon>Cytophagia</taxon>
        <taxon>Cytophagales</taxon>
        <taxon>Microscillaceae</taxon>
        <taxon>Microscilla</taxon>
    </lineage>
</organism>
<feature type="domain" description="Lipocalin-like" evidence="1">
    <location>
        <begin position="37"/>
        <end position="119"/>
    </location>
</feature>
<dbReference type="EMBL" id="AAWS01000001">
    <property type="protein sequence ID" value="EAY32047.1"/>
    <property type="molecule type" value="Genomic_DNA"/>
</dbReference>
<dbReference type="AlphaFoldDB" id="A1ZCP5"/>
<dbReference type="OrthoDB" id="852555at2"/>
<dbReference type="Proteomes" id="UP000004095">
    <property type="component" value="Unassembled WGS sequence"/>
</dbReference>
<comment type="caution">
    <text evidence="2">The sequence shown here is derived from an EMBL/GenBank/DDBJ whole genome shotgun (WGS) entry which is preliminary data.</text>
</comment>
<accession>A1ZCP5</accession>
<evidence type="ECO:0000313" key="2">
    <source>
        <dbReference type="EMBL" id="EAY32047.1"/>
    </source>
</evidence>
<sequence length="139" mass="14978">MKKVSIFLVLIAMVAVFTQSCKKKDNPGPTIENTELHKTWKVSNALEGTLDVTAQFTQYRLTLADDGTTKSYTLVDRTGTSTTGTWALSTDKTSLTLTPASGTALVYNSVEFSNAELKYQGNETGKSGNVSISFTLVPA</sequence>
<dbReference type="PROSITE" id="PS51257">
    <property type="entry name" value="PROKAR_LIPOPROTEIN"/>
    <property type="match status" value="1"/>
</dbReference>
<dbReference type="RefSeq" id="WP_002692976.1">
    <property type="nucleotide sequence ID" value="NZ_AAWS01000001.1"/>
</dbReference>